<accession>A0A1V6C9L5</accession>
<evidence type="ECO:0000256" key="1">
    <source>
        <dbReference type="SAM" id="Phobius"/>
    </source>
</evidence>
<feature type="transmembrane region" description="Helical" evidence="1">
    <location>
        <begin position="270"/>
        <end position="290"/>
    </location>
</feature>
<feature type="transmembrane region" description="Helical" evidence="1">
    <location>
        <begin position="397"/>
        <end position="415"/>
    </location>
</feature>
<protein>
    <recommendedName>
        <fullName evidence="5">OPT oligopeptide transporter protein</fullName>
    </recommendedName>
</protein>
<keyword evidence="1" id="KW-1133">Transmembrane helix</keyword>
<feature type="transmembrane region" description="Helical" evidence="1">
    <location>
        <begin position="246"/>
        <end position="263"/>
    </location>
</feature>
<dbReference type="Proteomes" id="UP000485562">
    <property type="component" value="Unassembled WGS sequence"/>
</dbReference>
<dbReference type="EMBL" id="MWDQ01000076">
    <property type="protein sequence ID" value="OQB73560.1"/>
    <property type="molecule type" value="Genomic_DNA"/>
</dbReference>
<feature type="transmembrane region" description="Helical" evidence="1">
    <location>
        <begin position="173"/>
        <end position="195"/>
    </location>
</feature>
<feature type="transmembrane region" description="Helical" evidence="1">
    <location>
        <begin position="12"/>
        <end position="33"/>
    </location>
</feature>
<feature type="transmembrane region" description="Helical" evidence="1">
    <location>
        <begin position="140"/>
        <end position="161"/>
    </location>
</feature>
<dbReference type="Pfam" id="PF20581">
    <property type="entry name" value="DUF6785"/>
    <property type="match status" value="1"/>
</dbReference>
<evidence type="ECO:0000313" key="4">
    <source>
        <dbReference type="EMBL" id="OQB73560.1"/>
    </source>
</evidence>
<proteinExistence type="predicted"/>
<sequence length="501" mass="56814">MSIPYGAWIKPLSLWIPFLLVFYFCTICIVVMLRKQWMDREKLVYPLTVLPTEMVREEQTPGKKAFVPVFFKNQLMWLGFAIAFIVGTLIALHSYNPMIPSPQLQHQIASFRGTQNIIFRVSFPVIGFVYLANLEVTFSLWFFSLIFQVIKGVFNITGISSTENIGIYGCSGYAIFAHLGTGAMIAMVAYSLYIARSHLKDVWRSAIGKAVVDDSGEMLSYKTAFWGFVIGSIFVVGWLMYSGLNLTIGLLFYVFALVIFLVLTRIVCEAGIPTMVATIISSSIIISMWGSKNISPSVLVALGLTYVYSADLRTFPMAASSMSLKIMDKFGGRKRYLFWAIMTAIFVNIIATMYFMLKISYKYGGINLNSWFYQSGPQAPFDYIADLIKNPTDSNKIGWLCRGIGLVVMAGLMFMRQQFLWWPLHPVGFVIGPVWLMDSLWFSVFIAWLIKKIILKYGGARVYEKSKYFFLGMPLGFYTCAGIWVLIDFIAHKHGNIVFWI</sequence>
<gene>
    <name evidence="4" type="ORF">BWX89_00894</name>
</gene>
<feature type="transmembrane region" description="Helical" evidence="1">
    <location>
        <begin position="223"/>
        <end position="240"/>
    </location>
</feature>
<feature type="transmembrane region" description="Helical" evidence="1">
    <location>
        <begin position="75"/>
        <end position="95"/>
    </location>
</feature>
<keyword evidence="1" id="KW-0812">Transmembrane</keyword>
<name>A0A1V6C9L5_UNCT6</name>
<keyword evidence="1" id="KW-0472">Membrane</keyword>
<feature type="transmembrane region" description="Helical" evidence="1">
    <location>
        <begin position="336"/>
        <end position="357"/>
    </location>
</feature>
<feature type="domain" description="DUF6784" evidence="2">
    <location>
        <begin position="401"/>
        <end position="493"/>
    </location>
</feature>
<organism evidence="4">
    <name type="scientific">candidate division TA06 bacterium ADurb.Bin131</name>
    <dbReference type="NCBI Taxonomy" id="1852827"/>
    <lineage>
        <taxon>Bacteria</taxon>
        <taxon>Bacteria division TA06</taxon>
    </lineage>
</organism>
<dbReference type="Pfam" id="PF20580">
    <property type="entry name" value="DUF6784"/>
    <property type="match status" value="1"/>
</dbReference>
<feature type="transmembrane region" description="Helical" evidence="1">
    <location>
        <begin position="470"/>
        <end position="491"/>
    </location>
</feature>
<feature type="transmembrane region" description="Helical" evidence="1">
    <location>
        <begin position="427"/>
        <end position="450"/>
    </location>
</feature>
<feature type="transmembrane region" description="Helical" evidence="1">
    <location>
        <begin position="115"/>
        <end position="133"/>
    </location>
</feature>
<feature type="transmembrane region" description="Helical" evidence="1">
    <location>
        <begin position="296"/>
        <end position="315"/>
    </location>
</feature>
<evidence type="ECO:0008006" key="5">
    <source>
        <dbReference type="Google" id="ProtNLM"/>
    </source>
</evidence>
<reference evidence="4" key="1">
    <citation type="submission" date="2017-02" db="EMBL/GenBank/DDBJ databases">
        <title>Delving into the versatile metabolic prowess of the omnipresent phylum Bacteroidetes.</title>
        <authorList>
            <person name="Nobu M.K."/>
            <person name="Mei R."/>
            <person name="Narihiro T."/>
            <person name="Kuroda K."/>
            <person name="Liu W.-T."/>
        </authorList>
    </citation>
    <scope>NUCLEOTIDE SEQUENCE</scope>
    <source>
        <strain evidence="4">ADurb.Bin131</strain>
    </source>
</reference>
<evidence type="ECO:0000259" key="2">
    <source>
        <dbReference type="Pfam" id="PF20580"/>
    </source>
</evidence>
<dbReference type="InterPro" id="IPR046711">
    <property type="entry name" value="DUF6784"/>
</dbReference>
<comment type="caution">
    <text evidence="4">The sequence shown here is derived from an EMBL/GenBank/DDBJ whole genome shotgun (WGS) entry which is preliminary data.</text>
</comment>
<feature type="domain" description="DUF6785" evidence="3">
    <location>
        <begin position="3"/>
        <end position="364"/>
    </location>
</feature>
<dbReference type="AlphaFoldDB" id="A0A1V6C9L5"/>
<dbReference type="InterPro" id="IPR046712">
    <property type="entry name" value="DUF6785"/>
</dbReference>
<evidence type="ECO:0000259" key="3">
    <source>
        <dbReference type="Pfam" id="PF20581"/>
    </source>
</evidence>